<dbReference type="InterPro" id="IPR050932">
    <property type="entry name" value="TM2D1-3-like"/>
</dbReference>
<gene>
    <name evidence="7" type="ORF">B0W44_01200</name>
</gene>
<evidence type="ECO:0000313" key="7">
    <source>
        <dbReference type="EMBL" id="AQS54604.1"/>
    </source>
</evidence>
<evidence type="ECO:0000259" key="6">
    <source>
        <dbReference type="Pfam" id="PF05154"/>
    </source>
</evidence>
<dbReference type="Proteomes" id="UP000188603">
    <property type="component" value="Chromosome"/>
</dbReference>
<evidence type="ECO:0000313" key="8">
    <source>
        <dbReference type="Proteomes" id="UP000188603"/>
    </source>
</evidence>
<sequence length="116" mass="13387">MSNVELKQQLDEKQLAIVQSEMEHRKKSTVIAYLLWFFLGSLGAHRFYVRKFGTAVTILILDLLGWATVWIFGLGLIFLIPVGIWLIIDAFLLHGIVSRLNQQIERDILQQVLHQT</sequence>
<proteinExistence type="predicted"/>
<keyword evidence="3 5" id="KW-1133">Transmembrane helix</keyword>
<dbReference type="InterPro" id="IPR007829">
    <property type="entry name" value="TM2"/>
</dbReference>
<feature type="transmembrane region" description="Helical" evidence="5">
    <location>
        <begin position="30"/>
        <end position="49"/>
    </location>
</feature>
<keyword evidence="8" id="KW-1185">Reference proteome</keyword>
<evidence type="ECO:0000256" key="1">
    <source>
        <dbReference type="ARBA" id="ARBA00004141"/>
    </source>
</evidence>
<comment type="subcellular location">
    <subcellularLocation>
        <location evidence="1">Membrane</location>
        <topology evidence="1">Multi-pass membrane protein</topology>
    </subcellularLocation>
</comment>
<feature type="domain" description="TM2" evidence="6">
    <location>
        <begin position="26"/>
        <end position="72"/>
    </location>
</feature>
<dbReference type="STRING" id="1471761.B0W44_01200"/>
<dbReference type="AlphaFoldDB" id="A0A1U9K3K0"/>
<dbReference type="PANTHER" id="PTHR21016:SF25">
    <property type="entry name" value="TM2 DOMAIN-CONTAINING PROTEIN DDB_G0277895-RELATED"/>
    <property type="match status" value="1"/>
</dbReference>
<evidence type="ECO:0000256" key="5">
    <source>
        <dbReference type="SAM" id="Phobius"/>
    </source>
</evidence>
<reference evidence="7 8" key="1">
    <citation type="journal article" date="2015" name="Int. J. Syst. Evol. Microbiol.">
        <title>Novibacillus thermophilus gen. nov., sp. nov., a Gram-staining-negative and moderately thermophilic member of the family Thermoactinomycetaceae.</title>
        <authorList>
            <person name="Yang G."/>
            <person name="Chen J."/>
            <person name="Zhou S."/>
        </authorList>
    </citation>
    <scope>NUCLEOTIDE SEQUENCE [LARGE SCALE GENOMIC DNA]</scope>
    <source>
        <strain evidence="7 8">SG-1</strain>
    </source>
</reference>
<feature type="transmembrane region" description="Helical" evidence="5">
    <location>
        <begin position="69"/>
        <end position="93"/>
    </location>
</feature>
<dbReference type="EMBL" id="CP019699">
    <property type="protein sequence ID" value="AQS54604.1"/>
    <property type="molecule type" value="Genomic_DNA"/>
</dbReference>
<keyword evidence="2 5" id="KW-0812">Transmembrane</keyword>
<dbReference type="RefSeq" id="WP_228441351.1">
    <property type="nucleotide sequence ID" value="NZ_CP019699.1"/>
</dbReference>
<accession>A0A1U9K3K0</accession>
<evidence type="ECO:0000256" key="2">
    <source>
        <dbReference type="ARBA" id="ARBA00022692"/>
    </source>
</evidence>
<organism evidence="7 8">
    <name type="scientific">Novibacillus thermophilus</name>
    <dbReference type="NCBI Taxonomy" id="1471761"/>
    <lineage>
        <taxon>Bacteria</taxon>
        <taxon>Bacillati</taxon>
        <taxon>Bacillota</taxon>
        <taxon>Bacilli</taxon>
        <taxon>Bacillales</taxon>
        <taxon>Thermoactinomycetaceae</taxon>
        <taxon>Novibacillus</taxon>
    </lineage>
</organism>
<dbReference type="Pfam" id="PF05154">
    <property type="entry name" value="TM2"/>
    <property type="match status" value="1"/>
</dbReference>
<evidence type="ECO:0000256" key="3">
    <source>
        <dbReference type="ARBA" id="ARBA00022989"/>
    </source>
</evidence>
<protein>
    <recommendedName>
        <fullName evidence="6">TM2 domain-containing protein</fullName>
    </recommendedName>
</protein>
<keyword evidence="4 5" id="KW-0472">Membrane</keyword>
<dbReference type="GO" id="GO:0016020">
    <property type="term" value="C:membrane"/>
    <property type="evidence" value="ECO:0007669"/>
    <property type="project" value="UniProtKB-SubCell"/>
</dbReference>
<name>A0A1U9K3K0_9BACL</name>
<dbReference type="PANTHER" id="PTHR21016">
    <property type="entry name" value="BETA-AMYLOID BINDING PROTEIN-RELATED"/>
    <property type="match status" value="1"/>
</dbReference>
<evidence type="ECO:0000256" key="4">
    <source>
        <dbReference type="ARBA" id="ARBA00023136"/>
    </source>
</evidence>
<dbReference type="KEGG" id="ntr:B0W44_01200"/>